<evidence type="ECO:0000313" key="16">
    <source>
        <dbReference type="Proteomes" id="UP001295423"/>
    </source>
</evidence>
<keyword evidence="16" id="KW-1185">Reference proteome</keyword>
<dbReference type="GO" id="GO:0016020">
    <property type="term" value="C:membrane"/>
    <property type="evidence" value="ECO:0007669"/>
    <property type="project" value="UniProtKB-SubCell"/>
</dbReference>
<evidence type="ECO:0000256" key="5">
    <source>
        <dbReference type="ARBA" id="ARBA00022692"/>
    </source>
</evidence>
<keyword evidence="6" id="KW-0479">Metal-binding</keyword>
<evidence type="ECO:0000256" key="10">
    <source>
        <dbReference type="ARBA" id="ARBA00022989"/>
    </source>
</evidence>
<dbReference type="AlphaFoldDB" id="A0AAD2CGG0"/>
<proteinExistence type="predicted"/>
<feature type="domain" description="RING-type" evidence="14">
    <location>
        <begin position="281"/>
        <end position="322"/>
    </location>
</feature>
<evidence type="ECO:0000256" key="2">
    <source>
        <dbReference type="ARBA" id="ARBA00004141"/>
    </source>
</evidence>
<dbReference type="Gene3D" id="3.30.40.10">
    <property type="entry name" value="Zinc/RING finger domain, C3HC4 (zinc finger)"/>
    <property type="match status" value="1"/>
</dbReference>
<comment type="caution">
    <text evidence="15">The sequence shown here is derived from an EMBL/GenBank/DDBJ whole genome shotgun (WGS) entry which is preliminary data.</text>
</comment>
<evidence type="ECO:0000256" key="1">
    <source>
        <dbReference type="ARBA" id="ARBA00000900"/>
    </source>
</evidence>
<evidence type="ECO:0000256" key="3">
    <source>
        <dbReference type="ARBA" id="ARBA00012483"/>
    </source>
</evidence>
<evidence type="ECO:0000256" key="11">
    <source>
        <dbReference type="ARBA" id="ARBA00023136"/>
    </source>
</evidence>
<dbReference type="SMART" id="SM00184">
    <property type="entry name" value="RING"/>
    <property type="match status" value="1"/>
</dbReference>
<evidence type="ECO:0000313" key="15">
    <source>
        <dbReference type="EMBL" id="CAJ1931934.1"/>
    </source>
</evidence>
<dbReference type="GO" id="GO:0006511">
    <property type="term" value="P:ubiquitin-dependent protein catabolic process"/>
    <property type="evidence" value="ECO:0007669"/>
    <property type="project" value="TreeGrafter"/>
</dbReference>
<reference evidence="15" key="1">
    <citation type="submission" date="2023-08" db="EMBL/GenBank/DDBJ databases">
        <authorList>
            <person name="Audoor S."/>
            <person name="Bilcke G."/>
        </authorList>
    </citation>
    <scope>NUCLEOTIDE SEQUENCE</scope>
</reference>
<keyword evidence="9" id="KW-0862">Zinc</keyword>
<evidence type="ECO:0000256" key="6">
    <source>
        <dbReference type="ARBA" id="ARBA00022723"/>
    </source>
</evidence>
<keyword evidence="10" id="KW-1133">Transmembrane helix</keyword>
<comment type="catalytic activity">
    <reaction evidence="1">
        <text>S-ubiquitinyl-[E2 ubiquitin-conjugating enzyme]-L-cysteine + [acceptor protein]-L-lysine = [E2 ubiquitin-conjugating enzyme]-L-cysteine + N(6)-ubiquitinyl-[acceptor protein]-L-lysine.</text>
        <dbReference type="EC" id="2.3.2.27"/>
    </reaction>
</comment>
<keyword evidence="4" id="KW-0808">Transferase</keyword>
<dbReference type="SUPFAM" id="SSF57850">
    <property type="entry name" value="RING/U-box"/>
    <property type="match status" value="1"/>
</dbReference>
<dbReference type="GO" id="GO:0008270">
    <property type="term" value="F:zinc ion binding"/>
    <property type="evidence" value="ECO:0007669"/>
    <property type="project" value="UniProtKB-KW"/>
</dbReference>
<dbReference type="PANTHER" id="PTHR45977:SF4">
    <property type="entry name" value="RING-TYPE DOMAIN-CONTAINING PROTEIN"/>
    <property type="match status" value="1"/>
</dbReference>
<feature type="compositionally biased region" description="Acidic residues" evidence="13">
    <location>
        <begin position="64"/>
        <end position="75"/>
    </location>
</feature>
<dbReference type="GO" id="GO:0061630">
    <property type="term" value="F:ubiquitin protein ligase activity"/>
    <property type="evidence" value="ECO:0007669"/>
    <property type="project" value="UniProtKB-EC"/>
</dbReference>
<dbReference type="InterPro" id="IPR001841">
    <property type="entry name" value="Znf_RING"/>
</dbReference>
<feature type="region of interest" description="Disordered" evidence="13">
    <location>
        <begin position="1"/>
        <end position="115"/>
    </location>
</feature>
<feature type="compositionally biased region" description="Basic and acidic residues" evidence="13">
    <location>
        <begin position="12"/>
        <end position="28"/>
    </location>
</feature>
<dbReference type="CDD" id="cd16454">
    <property type="entry name" value="RING-H2_PA-TM-RING"/>
    <property type="match status" value="1"/>
</dbReference>
<feature type="compositionally biased region" description="Polar residues" evidence="13">
    <location>
        <begin position="90"/>
        <end position="100"/>
    </location>
</feature>
<keyword evidence="7 12" id="KW-0863">Zinc-finger</keyword>
<sequence length="341" mass="38189">MPVTAAMHHLRAWRDRQRARQDHERINTEEEEEEDEIVMTHPLEGAEEQQQQQPPALADSTSSSEEDDDDDDEDIENQRRTMAAPEDEGSSPTLASTVNARRSRGRRSSSTSLRRSRFTLEELEEERELARRRTSGCVLIAAFVLFRLWIQAVATSDFGLLLLCLVGTSWTARFIRHNREREEHLDRLIVESNENGGTASAGSGGGDMRILSFQAQLALAIIESQRQVMQGGYGHPDGLQNTPGVSEEAKEHWKKFPFKASEGLPDSCGHKSMGDDEEPHCSICLCEYEEKDDLVCLPCGHVYHGDCISSWCSNHQRCPLCNLDLESVTKEDDATSATTSS</sequence>
<keyword evidence="11" id="KW-0472">Membrane</keyword>
<evidence type="ECO:0000256" key="9">
    <source>
        <dbReference type="ARBA" id="ARBA00022833"/>
    </source>
</evidence>
<evidence type="ECO:0000256" key="8">
    <source>
        <dbReference type="ARBA" id="ARBA00022786"/>
    </source>
</evidence>
<dbReference type="EC" id="2.3.2.27" evidence="3"/>
<evidence type="ECO:0000259" key="14">
    <source>
        <dbReference type="PROSITE" id="PS50089"/>
    </source>
</evidence>
<comment type="subcellular location">
    <subcellularLocation>
        <location evidence="2">Membrane</location>
        <topology evidence="2">Multi-pass membrane protein</topology>
    </subcellularLocation>
</comment>
<dbReference type="Proteomes" id="UP001295423">
    <property type="component" value="Unassembled WGS sequence"/>
</dbReference>
<dbReference type="EMBL" id="CAKOGP040000191">
    <property type="protein sequence ID" value="CAJ1931934.1"/>
    <property type="molecule type" value="Genomic_DNA"/>
</dbReference>
<accession>A0AAD2CGG0</accession>
<evidence type="ECO:0000256" key="12">
    <source>
        <dbReference type="PROSITE-ProRule" id="PRU00175"/>
    </source>
</evidence>
<keyword evidence="8" id="KW-0833">Ubl conjugation pathway</keyword>
<dbReference type="PANTHER" id="PTHR45977">
    <property type="entry name" value="TARGET OF ERK KINASE MPK-1"/>
    <property type="match status" value="1"/>
</dbReference>
<evidence type="ECO:0000256" key="7">
    <source>
        <dbReference type="ARBA" id="ARBA00022771"/>
    </source>
</evidence>
<organism evidence="15 16">
    <name type="scientific">Cylindrotheca closterium</name>
    <dbReference type="NCBI Taxonomy" id="2856"/>
    <lineage>
        <taxon>Eukaryota</taxon>
        <taxon>Sar</taxon>
        <taxon>Stramenopiles</taxon>
        <taxon>Ochrophyta</taxon>
        <taxon>Bacillariophyta</taxon>
        <taxon>Bacillariophyceae</taxon>
        <taxon>Bacillariophycidae</taxon>
        <taxon>Bacillariales</taxon>
        <taxon>Bacillariaceae</taxon>
        <taxon>Cylindrotheca</taxon>
    </lineage>
</organism>
<dbReference type="GO" id="GO:0016567">
    <property type="term" value="P:protein ubiquitination"/>
    <property type="evidence" value="ECO:0007669"/>
    <property type="project" value="TreeGrafter"/>
</dbReference>
<protein>
    <recommendedName>
        <fullName evidence="3">RING-type E3 ubiquitin transferase</fullName>
        <ecNumber evidence="3">2.3.2.27</ecNumber>
    </recommendedName>
</protein>
<gene>
    <name evidence="15" type="ORF">CYCCA115_LOCUS2615</name>
</gene>
<feature type="compositionally biased region" description="Low complexity" evidence="13">
    <location>
        <begin position="48"/>
        <end position="63"/>
    </location>
</feature>
<evidence type="ECO:0000256" key="13">
    <source>
        <dbReference type="SAM" id="MobiDB-lite"/>
    </source>
</evidence>
<dbReference type="PROSITE" id="PS50089">
    <property type="entry name" value="ZF_RING_2"/>
    <property type="match status" value="1"/>
</dbReference>
<name>A0AAD2CGG0_9STRA</name>
<keyword evidence="5" id="KW-0812">Transmembrane</keyword>
<dbReference type="InterPro" id="IPR013083">
    <property type="entry name" value="Znf_RING/FYVE/PHD"/>
</dbReference>
<evidence type="ECO:0000256" key="4">
    <source>
        <dbReference type="ARBA" id="ARBA00022679"/>
    </source>
</evidence>
<dbReference type="Pfam" id="PF13639">
    <property type="entry name" value="zf-RING_2"/>
    <property type="match status" value="1"/>
</dbReference>